<dbReference type="InterPro" id="IPR029058">
    <property type="entry name" value="AB_hydrolase_fold"/>
</dbReference>
<dbReference type="Pfam" id="PF01764">
    <property type="entry name" value="Lipase_3"/>
    <property type="match status" value="1"/>
</dbReference>
<feature type="transmembrane region" description="Helical" evidence="2">
    <location>
        <begin position="149"/>
        <end position="173"/>
    </location>
</feature>
<evidence type="ECO:0000256" key="2">
    <source>
        <dbReference type="SAM" id="Phobius"/>
    </source>
</evidence>
<evidence type="ECO:0000256" key="1">
    <source>
        <dbReference type="SAM" id="MobiDB-lite"/>
    </source>
</evidence>
<protein>
    <recommendedName>
        <fullName evidence="3">Fungal lipase-type domain-containing protein</fullName>
    </recommendedName>
</protein>
<accession>A0AAW1NLB8</accession>
<name>A0AAW1NLB8_9CHLO</name>
<dbReference type="EMBL" id="JALJOQ010000194">
    <property type="protein sequence ID" value="KAK9790342.1"/>
    <property type="molecule type" value="Genomic_DNA"/>
</dbReference>
<dbReference type="InterPro" id="IPR002921">
    <property type="entry name" value="Fungal_lipase-type"/>
</dbReference>
<feature type="domain" description="Fungal lipase-type" evidence="3">
    <location>
        <begin position="564"/>
        <end position="698"/>
    </location>
</feature>
<sequence>MSRLADVVVGVEMSGNSSKFYPSDTSSAAASEQGDLLSSASELQQPSKPVALVHLDSASPREVKVITVTSVTLTLLALACVLGFFIVGWTVQRKHPSLVFHSNAFEAGNLAVGSFSLAFVGGFLIQCLRRCWQTHRHRLEWKRRRKRMASLAIFGGCLQALNLIFWIAANAHVVHVRCSWFSTTTNILNILSWTTWNSLLFVYSMSAYSLNIWSPKKAELVKQIQHPLVMDAPWTIYLPHLYVWVVFEITLLLPWIFFYNIADQVLITPSEKTGPDCRYWKYDCHPSAFMRVFSIVWAVMIILHSMQFYYFTIKTQYQLRCQPFSDFRASNMLLKLEKSSARLFYKTAIISVLMLSLIRPNGCWVYVLNWLGFMPVQISATTFVTIQLFLFTPNKPGEGPSLERWLQEPAWAEEDKPDKLAARLASAASPEDKAALHQLPMFCMETALKLHRWAELAYVDFGQKGHGKLANNGGDVIKKTTLQGVPSDADAWSDEAAQTTSSQPSLEGDTAAPRRRKAAKLRLMSPREKLGNALRLLGLNDVESFWDPALDTRAVMGWAPGLVVLAFRGTSSMRNALSDLKVMQMDHPVMNEIGHLGLRVQVHSGFYNAWAANGLNAKILDRLKVARDARICVTGHSLGGALAVLAAHDIQMKLQPAQLQVLTFGCPYVGNAAFKREYEASVPDTWHIMHEADPVPHAGKFFGLFKRAGQRVIINMPGEMVVQPSPLEVRIQRGHRIKDHFLVAYRLALLAVCRMQFTARGTRSGRTGVLAMGDDLALYEDMRADGFEWAEMRKAARWGQILLERMQVPKHPRPWHRKLLRNLLSPLGTLIRAVVRHLHKRQSQQGRSGNAQKDAGVRVTGDSAMHPASPRARSVPAAGVSADGLTSSGVEEERGVGSDSRGGED</sequence>
<evidence type="ECO:0000259" key="3">
    <source>
        <dbReference type="Pfam" id="PF01764"/>
    </source>
</evidence>
<feature type="transmembrane region" description="Helical" evidence="2">
    <location>
        <begin position="65"/>
        <end position="87"/>
    </location>
</feature>
<feature type="compositionally biased region" description="Low complexity" evidence="1">
    <location>
        <begin position="867"/>
        <end position="878"/>
    </location>
</feature>
<evidence type="ECO:0000313" key="4">
    <source>
        <dbReference type="EMBL" id="KAK9790342.1"/>
    </source>
</evidence>
<dbReference type="SUPFAM" id="SSF53474">
    <property type="entry name" value="alpha/beta-Hydrolases"/>
    <property type="match status" value="1"/>
</dbReference>
<dbReference type="PANTHER" id="PTHR45856:SF24">
    <property type="entry name" value="FUNGAL LIPASE-LIKE DOMAIN-CONTAINING PROTEIN"/>
    <property type="match status" value="1"/>
</dbReference>
<proteinExistence type="predicted"/>
<gene>
    <name evidence="4" type="ORF">WJX73_005473</name>
</gene>
<dbReference type="PANTHER" id="PTHR45856">
    <property type="entry name" value="ALPHA/BETA-HYDROLASES SUPERFAMILY PROTEIN"/>
    <property type="match status" value="1"/>
</dbReference>
<dbReference type="Gene3D" id="3.40.50.1820">
    <property type="entry name" value="alpha/beta hydrolase"/>
    <property type="match status" value="1"/>
</dbReference>
<evidence type="ECO:0000313" key="5">
    <source>
        <dbReference type="Proteomes" id="UP001465755"/>
    </source>
</evidence>
<feature type="region of interest" description="Disordered" evidence="1">
    <location>
        <begin position="487"/>
        <end position="514"/>
    </location>
</feature>
<keyword evidence="5" id="KW-1185">Reference proteome</keyword>
<dbReference type="GO" id="GO:0006629">
    <property type="term" value="P:lipid metabolic process"/>
    <property type="evidence" value="ECO:0007669"/>
    <property type="project" value="InterPro"/>
</dbReference>
<feature type="transmembrane region" description="Helical" evidence="2">
    <location>
        <begin position="370"/>
        <end position="391"/>
    </location>
</feature>
<feature type="region of interest" description="Disordered" evidence="1">
    <location>
        <begin position="839"/>
        <end position="905"/>
    </location>
</feature>
<feature type="transmembrane region" description="Helical" evidence="2">
    <location>
        <begin position="288"/>
        <end position="310"/>
    </location>
</feature>
<feature type="transmembrane region" description="Helical" evidence="2">
    <location>
        <begin position="193"/>
        <end position="213"/>
    </location>
</feature>
<dbReference type="AlphaFoldDB" id="A0AAW1NLB8"/>
<dbReference type="InterPro" id="IPR051218">
    <property type="entry name" value="Sec_MonoDiacylglyc_Lipase"/>
</dbReference>
<dbReference type="CDD" id="cd00519">
    <property type="entry name" value="Lipase_3"/>
    <property type="match status" value="1"/>
</dbReference>
<organism evidence="4 5">
    <name type="scientific">Symbiochloris irregularis</name>
    <dbReference type="NCBI Taxonomy" id="706552"/>
    <lineage>
        <taxon>Eukaryota</taxon>
        <taxon>Viridiplantae</taxon>
        <taxon>Chlorophyta</taxon>
        <taxon>core chlorophytes</taxon>
        <taxon>Trebouxiophyceae</taxon>
        <taxon>Trebouxiales</taxon>
        <taxon>Trebouxiaceae</taxon>
        <taxon>Symbiochloris</taxon>
    </lineage>
</organism>
<keyword evidence="2" id="KW-0812">Transmembrane</keyword>
<dbReference type="Proteomes" id="UP001465755">
    <property type="component" value="Unassembled WGS sequence"/>
</dbReference>
<keyword evidence="2" id="KW-0472">Membrane</keyword>
<feature type="transmembrane region" description="Helical" evidence="2">
    <location>
        <begin position="234"/>
        <end position="257"/>
    </location>
</feature>
<comment type="caution">
    <text evidence="4">The sequence shown here is derived from an EMBL/GenBank/DDBJ whole genome shotgun (WGS) entry which is preliminary data.</text>
</comment>
<reference evidence="4 5" key="1">
    <citation type="journal article" date="2024" name="Nat. Commun.">
        <title>Phylogenomics reveals the evolutionary origins of lichenization in chlorophyte algae.</title>
        <authorList>
            <person name="Puginier C."/>
            <person name="Libourel C."/>
            <person name="Otte J."/>
            <person name="Skaloud P."/>
            <person name="Haon M."/>
            <person name="Grisel S."/>
            <person name="Petersen M."/>
            <person name="Berrin J.G."/>
            <person name="Delaux P.M."/>
            <person name="Dal Grande F."/>
            <person name="Keller J."/>
        </authorList>
    </citation>
    <scope>NUCLEOTIDE SEQUENCE [LARGE SCALE GENOMIC DNA]</scope>
    <source>
        <strain evidence="4 5">SAG 2036</strain>
    </source>
</reference>
<keyword evidence="2" id="KW-1133">Transmembrane helix</keyword>
<feature type="compositionally biased region" description="Basic and acidic residues" evidence="1">
    <location>
        <begin position="891"/>
        <end position="905"/>
    </location>
</feature>
<feature type="compositionally biased region" description="Polar residues" evidence="1">
    <location>
        <begin position="496"/>
        <end position="505"/>
    </location>
</feature>
<feature type="transmembrane region" description="Helical" evidence="2">
    <location>
        <begin position="107"/>
        <end position="128"/>
    </location>
</feature>